<dbReference type="EMBL" id="CP032829">
    <property type="protein sequence ID" value="AYJ85525.1"/>
    <property type="molecule type" value="Genomic_DNA"/>
</dbReference>
<dbReference type="KEGG" id="spha:D3Y57_05445"/>
<dbReference type="GO" id="GO:0031419">
    <property type="term" value="F:cobalamin binding"/>
    <property type="evidence" value="ECO:0007669"/>
    <property type="project" value="UniProtKB-KW"/>
</dbReference>
<dbReference type="PANTHER" id="PTHR43371">
    <property type="entry name" value="VITAMIN B12-DEPENDENT RIBONUCLEOTIDE REDUCTASE"/>
    <property type="match status" value="1"/>
</dbReference>
<dbReference type="RefSeq" id="WP_121152150.1">
    <property type="nucleotide sequence ID" value="NZ_CP032829.1"/>
</dbReference>
<dbReference type="OrthoDB" id="9762933at2"/>
<feature type="domain" description="Ribonucleotide reductase large subunit C-terminal" evidence="5">
    <location>
        <begin position="2"/>
        <end position="73"/>
    </location>
</feature>
<keyword evidence="3" id="KW-0560">Oxidoreductase</keyword>
<evidence type="ECO:0000256" key="1">
    <source>
        <dbReference type="ARBA" id="ARBA00001922"/>
    </source>
</evidence>
<dbReference type="InterPro" id="IPR000788">
    <property type="entry name" value="RNR_lg_C"/>
</dbReference>
<sequence length="218" mass="24081">MTGGGIGYDLSAYRPSGAPISRTGGLASGPIPKMMMLNEIGRNVMQGGSRRSAMYASLNWQHGDAQQFLKVKDWDNYPVPGTNLTLKDLKALDFNWPCPLDMTNISLNYDDAWLDKSDRHLDPTFVTNVRQALKSAEPGFSFNFRDKQNETLRNACTEVTSEDDSDVCNLGSLNLGASRISWSLSPLLSLLPSSSYAAPSEQRYLTTKSRKYGKRTVA</sequence>
<keyword evidence="7" id="KW-1185">Reference proteome</keyword>
<protein>
    <recommendedName>
        <fullName evidence="5">Ribonucleotide reductase large subunit C-terminal domain-containing protein</fullName>
    </recommendedName>
</protein>
<evidence type="ECO:0000313" key="7">
    <source>
        <dbReference type="Proteomes" id="UP000276254"/>
    </source>
</evidence>
<evidence type="ECO:0000256" key="2">
    <source>
        <dbReference type="ARBA" id="ARBA00022628"/>
    </source>
</evidence>
<dbReference type="InterPro" id="IPR050862">
    <property type="entry name" value="RdRp_reductase_class-2"/>
</dbReference>
<keyword evidence="4" id="KW-0170">Cobalt</keyword>
<dbReference type="Proteomes" id="UP000276254">
    <property type="component" value="Chromosome"/>
</dbReference>
<evidence type="ECO:0000256" key="3">
    <source>
        <dbReference type="ARBA" id="ARBA00023002"/>
    </source>
</evidence>
<evidence type="ECO:0000313" key="6">
    <source>
        <dbReference type="EMBL" id="AYJ85525.1"/>
    </source>
</evidence>
<keyword evidence="2" id="KW-0846">Cobalamin</keyword>
<dbReference type="SUPFAM" id="SSF51998">
    <property type="entry name" value="PFL-like glycyl radical enzymes"/>
    <property type="match status" value="1"/>
</dbReference>
<evidence type="ECO:0000259" key="5">
    <source>
        <dbReference type="Pfam" id="PF02867"/>
    </source>
</evidence>
<dbReference type="PANTHER" id="PTHR43371:SF1">
    <property type="entry name" value="RIBONUCLEOSIDE-DIPHOSPHATE REDUCTASE"/>
    <property type="match status" value="1"/>
</dbReference>
<accession>A0A494TK76</accession>
<evidence type="ECO:0000256" key="4">
    <source>
        <dbReference type="ARBA" id="ARBA00023285"/>
    </source>
</evidence>
<dbReference type="AlphaFoldDB" id="A0A494TK76"/>
<dbReference type="Pfam" id="PF02867">
    <property type="entry name" value="Ribonuc_red_lgC"/>
    <property type="match status" value="1"/>
</dbReference>
<gene>
    <name evidence="6" type="ORF">D3Y57_05445</name>
</gene>
<dbReference type="GO" id="GO:0004748">
    <property type="term" value="F:ribonucleoside-diphosphate reductase activity, thioredoxin disulfide as acceptor"/>
    <property type="evidence" value="ECO:0007669"/>
    <property type="project" value="TreeGrafter"/>
</dbReference>
<proteinExistence type="predicted"/>
<comment type="cofactor">
    <cofactor evidence="1">
        <name>adenosylcob(III)alamin</name>
        <dbReference type="ChEBI" id="CHEBI:18408"/>
    </cofactor>
</comment>
<organism evidence="6 7">
    <name type="scientific">Sphingomonas paeninsulae</name>
    <dbReference type="NCBI Taxonomy" id="2319844"/>
    <lineage>
        <taxon>Bacteria</taxon>
        <taxon>Pseudomonadati</taxon>
        <taxon>Pseudomonadota</taxon>
        <taxon>Alphaproteobacteria</taxon>
        <taxon>Sphingomonadales</taxon>
        <taxon>Sphingomonadaceae</taxon>
        <taxon>Sphingomonas</taxon>
    </lineage>
</organism>
<name>A0A494TK76_SPHPE</name>
<dbReference type="Gene3D" id="3.20.70.20">
    <property type="match status" value="1"/>
</dbReference>
<reference evidence="6 7" key="1">
    <citation type="submission" date="2018-09" db="EMBL/GenBank/DDBJ databases">
        <title>Sphingomonas peninsula sp. nov., isolated from fildes peninsula, Antarctic soil.</title>
        <authorList>
            <person name="Yingchao G."/>
        </authorList>
    </citation>
    <scope>NUCLEOTIDE SEQUENCE [LARGE SCALE GENOMIC DNA]</scope>
    <source>
        <strain evidence="6 7">YZ-8</strain>
    </source>
</reference>